<accession>A0AAV7KX31</accession>
<comment type="caution">
    <text evidence="1">The sequence shown here is derived from an EMBL/GenBank/DDBJ whole genome shotgun (WGS) entry which is preliminary data.</text>
</comment>
<gene>
    <name evidence="1" type="ORF">NDU88_003299</name>
</gene>
<dbReference type="EMBL" id="JANPWB010000016">
    <property type="protein sequence ID" value="KAJ1083139.1"/>
    <property type="molecule type" value="Genomic_DNA"/>
</dbReference>
<dbReference type="AlphaFoldDB" id="A0AAV7KX31"/>
<protein>
    <submittedName>
        <fullName evidence="1">Uncharacterized protein</fullName>
    </submittedName>
</protein>
<organism evidence="1 2">
    <name type="scientific">Pleurodeles waltl</name>
    <name type="common">Iberian ribbed newt</name>
    <dbReference type="NCBI Taxonomy" id="8319"/>
    <lineage>
        <taxon>Eukaryota</taxon>
        <taxon>Metazoa</taxon>
        <taxon>Chordata</taxon>
        <taxon>Craniata</taxon>
        <taxon>Vertebrata</taxon>
        <taxon>Euteleostomi</taxon>
        <taxon>Amphibia</taxon>
        <taxon>Batrachia</taxon>
        <taxon>Caudata</taxon>
        <taxon>Salamandroidea</taxon>
        <taxon>Salamandridae</taxon>
        <taxon>Pleurodelinae</taxon>
        <taxon>Pleurodeles</taxon>
    </lineage>
</organism>
<reference evidence="1" key="1">
    <citation type="journal article" date="2022" name="bioRxiv">
        <title>Sequencing and chromosome-scale assembly of the giantPleurodeles waltlgenome.</title>
        <authorList>
            <person name="Brown T."/>
            <person name="Elewa A."/>
            <person name="Iarovenko S."/>
            <person name="Subramanian E."/>
            <person name="Araus A.J."/>
            <person name="Petzold A."/>
            <person name="Susuki M."/>
            <person name="Suzuki K.-i.T."/>
            <person name="Hayashi T."/>
            <person name="Toyoda A."/>
            <person name="Oliveira C."/>
            <person name="Osipova E."/>
            <person name="Leigh N.D."/>
            <person name="Simon A."/>
            <person name="Yun M.H."/>
        </authorList>
    </citation>
    <scope>NUCLEOTIDE SEQUENCE</scope>
    <source>
        <strain evidence="1">20211129_DDA</strain>
        <tissue evidence="1">Liver</tissue>
    </source>
</reference>
<evidence type="ECO:0000313" key="1">
    <source>
        <dbReference type="EMBL" id="KAJ1083139.1"/>
    </source>
</evidence>
<name>A0AAV7KX31_PLEWA</name>
<proteinExistence type="predicted"/>
<keyword evidence="2" id="KW-1185">Reference proteome</keyword>
<dbReference type="Proteomes" id="UP001066276">
    <property type="component" value="Chromosome 12"/>
</dbReference>
<sequence length="112" mass="11952">MVRSRLVSQSTAGWRQLLRQGGVITNSRTAFGGWRDLIRVSSRAPVSLPRIAADGCGAGALVDVRLIGLRDADGAERVCLGLELTAPIHEISRGTMAAYLQLNHSSPSSPTR</sequence>
<evidence type="ECO:0000313" key="2">
    <source>
        <dbReference type="Proteomes" id="UP001066276"/>
    </source>
</evidence>